<organism evidence="2 3">
    <name type="scientific">Alligator mississippiensis</name>
    <name type="common">American alligator</name>
    <dbReference type="NCBI Taxonomy" id="8496"/>
    <lineage>
        <taxon>Eukaryota</taxon>
        <taxon>Metazoa</taxon>
        <taxon>Chordata</taxon>
        <taxon>Craniata</taxon>
        <taxon>Vertebrata</taxon>
        <taxon>Euteleostomi</taxon>
        <taxon>Archelosauria</taxon>
        <taxon>Archosauria</taxon>
        <taxon>Crocodylia</taxon>
        <taxon>Alligatoridae</taxon>
        <taxon>Alligatorinae</taxon>
        <taxon>Alligator</taxon>
    </lineage>
</organism>
<proteinExistence type="predicted"/>
<sequence>MIDYVFCDCPYTREVWKKVGALLLVVTGYRNLNREAVHYRQLTRQQGTPTAHFDKFISCFRTDPSTHESEEQHSLKQRFSLPVEY</sequence>
<evidence type="ECO:0000256" key="1">
    <source>
        <dbReference type="SAM" id="MobiDB-lite"/>
    </source>
</evidence>
<gene>
    <name evidence="2" type="ORF">Y1Q_0004595</name>
</gene>
<accession>A0A151MHP2</accession>
<reference evidence="2 3" key="1">
    <citation type="journal article" date="2012" name="Genome Biol.">
        <title>Sequencing three crocodilian genomes to illuminate the evolution of archosaurs and amniotes.</title>
        <authorList>
            <person name="St John J.A."/>
            <person name="Braun E.L."/>
            <person name="Isberg S.R."/>
            <person name="Miles L.G."/>
            <person name="Chong A.Y."/>
            <person name="Gongora J."/>
            <person name="Dalzell P."/>
            <person name="Moran C."/>
            <person name="Bed'hom B."/>
            <person name="Abzhanov A."/>
            <person name="Burgess S.C."/>
            <person name="Cooksey A.M."/>
            <person name="Castoe T.A."/>
            <person name="Crawford N.G."/>
            <person name="Densmore L.D."/>
            <person name="Drew J.C."/>
            <person name="Edwards S.V."/>
            <person name="Faircloth B.C."/>
            <person name="Fujita M.K."/>
            <person name="Greenwold M.J."/>
            <person name="Hoffmann F.G."/>
            <person name="Howard J.M."/>
            <person name="Iguchi T."/>
            <person name="Janes D.E."/>
            <person name="Khan S.Y."/>
            <person name="Kohno S."/>
            <person name="de Koning A.J."/>
            <person name="Lance S.L."/>
            <person name="McCarthy F.M."/>
            <person name="McCormack J.E."/>
            <person name="Merchant M.E."/>
            <person name="Peterson D.G."/>
            <person name="Pollock D.D."/>
            <person name="Pourmand N."/>
            <person name="Raney B.J."/>
            <person name="Roessler K.A."/>
            <person name="Sanford J.R."/>
            <person name="Sawyer R.H."/>
            <person name="Schmidt C.J."/>
            <person name="Triplett E.W."/>
            <person name="Tuberville T.D."/>
            <person name="Venegas-Anaya M."/>
            <person name="Howard J.T."/>
            <person name="Jarvis E.D."/>
            <person name="Guillette L.J.Jr."/>
            <person name="Glenn T.C."/>
            <person name="Green R.E."/>
            <person name="Ray D.A."/>
        </authorList>
    </citation>
    <scope>NUCLEOTIDE SEQUENCE [LARGE SCALE GENOMIC DNA]</scope>
    <source>
        <strain evidence="2">KSC_2009_1</strain>
    </source>
</reference>
<evidence type="ECO:0000313" key="2">
    <source>
        <dbReference type="EMBL" id="KYO24003.1"/>
    </source>
</evidence>
<dbReference type="AlphaFoldDB" id="A0A151MHP2"/>
<feature type="region of interest" description="Disordered" evidence="1">
    <location>
        <begin position="64"/>
        <end position="85"/>
    </location>
</feature>
<dbReference type="OrthoDB" id="941555at2759"/>
<evidence type="ECO:0000313" key="3">
    <source>
        <dbReference type="Proteomes" id="UP000050525"/>
    </source>
</evidence>
<protein>
    <submittedName>
        <fullName evidence="2">Uncharacterized protein</fullName>
    </submittedName>
</protein>
<dbReference type="Proteomes" id="UP000050525">
    <property type="component" value="Unassembled WGS sequence"/>
</dbReference>
<keyword evidence="3" id="KW-1185">Reference proteome</keyword>
<dbReference type="EMBL" id="AKHW03006155">
    <property type="protein sequence ID" value="KYO24003.1"/>
    <property type="molecule type" value="Genomic_DNA"/>
</dbReference>
<comment type="caution">
    <text evidence="2">The sequence shown here is derived from an EMBL/GenBank/DDBJ whole genome shotgun (WGS) entry which is preliminary data.</text>
</comment>
<feature type="compositionally biased region" description="Basic and acidic residues" evidence="1">
    <location>
        <begin position="64"/>
        <end position="74"/>
    </location>
</feature>
<name>A0A151MHP2_ALLMI</name>